<proteinExistence type="predicted"/>
<dbReference type="AlphaFoldDB" id="A0A7Z8Z7M3"/>
<organism evidence="1 2">
    <name type="scientific">Raoultella terrigena</name>
    <name type="common">Klebsiella terrigena</name>
    <dbReference type="NCBI Taxonomy" id="577"/>
    <lineage>
        <taxon>Bacteria</taxon>
        <taxon>Pseudomonadati</taxon>
        <taxon>Pseudomonadota</taxon>
        <taxon>Gammaproteobacteria</taxon>
        <taxon>Enterobacterales</taxon>
        <taxon>Enterobacteriaceae</taxon>
        <taxon>Klebsiella/Raoultella group</taxon>
        <taxon>Raoultella</taxon>
    </lineage>
</organism>
<evidence type="ECO:0000313" key="1">
    <source>
        <dbReference type="EMBL" id="VED48076.1"/>
    </source>
</evidence>
<protein>
    <submittedName>
        <fullName evidence="1">Transcription regulator (DUF1323)</fullName>
    </submittedName>
</protein>
<dbReference type="InterPro" id="IPR010749">
    <property type="entry name" value="YfeC-like"/>
</dbReference>
<reference evidence="1 2" key="1">
    <citation type="submission" date="2018-12" db="EMBL/GenBank/DDBJ databases">
        <authorList>
            <consortium name="Pathogen Informatics"/>
        </authorList>
    </citation>
    <scope>NUCLEOTIDE SEQUENCE [LARGE SCALE GENOMIC DNA]</scope>
    <source>
        <strain evidence="1 2">NCTC9997</strain>
    </source>
</reference>
<dbReference type="SUPFAM" id="SSF46955">
    <property type="entry name" value="Putative DNA-binding domain"/>
    <property type="match status" value="1"/>
</dbReference>
<dbReference type="EMBL" id="LR134253">
    <property type="protein sequence ID" value="VED48076.1"/>
    <property type="molecule type" value="Genomic_DNA"/>
</dbReference>
<sequence length="151" mass="17159">MKVSPVYSSAWTFATSNMMMKLKDKMTPAELAECLGLARQTINRWVREQKWRTEAIPGVKGGRARLIVIDRPVLDFLANIPALRHLIADYQLAEPPGHYFINDAGAIWRQIAETLHLMTPEEQQHLRDFLAREGISGFLSRLGISGERSKE</sequence>
<name>A0A7Z8Z7M3_RAOTE</name>
<dbReference type="Proteomes" id="UP000267630">
    <property type="component" value="Chromosome 3"/>
</dbReference>
<dbReference type="Pfam" id="PF07037">
    <property type="entry name" value="YfeC-like"/>
    <property type="match status" value="1"/>
</dbReference>
<keyword evidence="2" id="KW-1185">Reference proteome</keyword>
<gene>
    <name evidence="1" type="ORF">NCTC9997_01838</name>
</gene>
<accession>A0A7Z8Z7M3</accession>
<evidence type="ECO:0000313" key="2">
    <source>
        <dbReference type="Proteomes" id="UP000267630"/>
    </source>
</evidence>
<dbReference type="InterPro" id="IPR009061">
    <property type="entry name" value="DNA-bd_dom_put_sf"/>
</dbReference>